<evidence type="ECO:0000313" key="2">
    <source>
        <dbReference type="EMBL" id="PLB41525.1"/>
    </source>
</evidence>
<name>A0A2I2FLL6_ASPCN</name>
<organism evidence="2 3">
    <name type="scientific">Aspergillus candidus</name>
    <dbReference type="NCBI Taxonomy" id="41067"/>
    <lineage>
        <taxon>Eukaryota</taxon>
        <taxon>Fungi</taxon>
        <taxon>Dikarya</taxon>
        <taxon>Ascomycota</taxon>
        <taxon>Pezizomycotina</taxon>
        <taxon>Eurotiomycetes</taxon>
        <taxon>Eurotiomycetidae</taxon>
        <taxon>Eurotiales</taxon>
        <taxon>Aspergillaceae</taxon>
        <taxon>Aspergillus</taxon>
        <taxon>Aspergillus subgen. Circumdati</taxon>
    </lineage>
</organism>
<dbReference type="GeneID" id="36523021"/>
<dbReference type="RefSeq" id="XP_024675537.1">
    <property type="nucleotide sequence ID" value="XM_024815861.1"/>
</dbReference>
<dbReference type="AlphaFoldDB" id="A0A2I2FLL6"/>
<proteinExistence type="predicted"/>
<dbReference type="OrthoDB" id="77878at2759"/>
<reference evidence="2 3" key="1">
    <citation type="submission" date="2017-12" db="EMBL/GenBank/DDBJ databases">
        <authorList>
            <consortium name="DOE Joint Genome Institute"/>
            <person name="Haridas S."/>
            <person name="Kjaerbolling I."/>
            <person name="Vesth T.C."/>
            <person name="Frisvad J.C."/>
            <person name="Nybo J.L."/>
            <person name="Theobald S."/>
            <person name="Kuo A."/>
            <person name="Bowyer P."/>
            <person name="Matsuda Y."/>
            <person name="Mondo S."/>
            <person name="Lyhne E.K."/>
            <person name="Kogle M.E."/>
            <person name="Clum A."/>
            <person name="Lipzen A."/>
            <person name="Salamov A."/>
            <person name="Ngan C.Y."/>
            <person name="Daum C."/>
            <person name="Chiniquy J."/>
            <person name="Barry K."/>
            <person name="LaButti K."/>
            <person name="Simmons B.A."/>
            <person name="Magnuson J.K."/>
            <person name="Mortensen U.H."/>
            <person name="Larsen T.O."/>
            <person name="Grigoriev I.V."/>
            <person name="Baker S.E."/>
            <person name="Andersen M.R."/>
            <person name="Nordberg H.P."/>
            <person name="Cantor M.N."/>
            <person name="Hua S.X."/>
        </authorList>
    </citation>
    <scope>NUCLEOTIDE SEQUENCE [LARGE SCALE GENOMIC DNA]</scope>
    <source>
        <strain evidence="2 3">CBS 102.13</strain>
    </source>
</reference>
<gene>
    <name evidence="2" type="ORF">BDW47DRAFT_122567</name>
</gene>
<dbReference type="PANTHER" id="PTHR12265:SF36">
    <property type="entry name" value="P450, PUTATIVE (EUROFUNG)-RELATED"/>
    <property type="match status" value="1"/>
</dbReference>
<dbReference type="EMBL" id="KZ559120">
    <property type="protein sequence ID" value="PLB41525.1"/>
    <property type="molecule type" value="Genomic_DNA"/>
</dbReference>
<dbReference type="PANTHER" id="PTHR12265">
    <property type="entry name" value="TRANSMEMBRANE PROTEIN 53"/>
    <property type="match status" value="1"/>
</dbReference>
<dbReference type="STRING" id="41067.A0A2I2FLL6"/>
<feature type="region of interest" description="Disordered" evidence="1">
    <location>
        <begin position="105"/>
        <end position="127"/>
    </location>
</feature>
<dbReference type="InterPro" id="IPR008547">
    <property type="entry name" value="DUF829_TMEM53"/>
</dbReference>
<accession>A0A2I2FLL6</accession>
<sequence>MASPSHPLAHFTKLSSSIYLQEPQVLPPVNDTHDDAQNGAPKTIILAFWMNAPARALAKYVAEYRRLAPTARIIFILSSSNDFMLRFTQWAQEARLAPAVKALLASSPSPSPSSPSTPEEGQNTDTNNPVYIHMFSNGGVFTTIHLLAAYRKATGGTPLRVSSTVIDSAPGEATVTAAVKALSFSLPRTWILYFFGRFLLRVFFTVGFLMRKVSGAPDAVKVARRAINSARLVRGPVASPSSSSSPAGLNTLPRRCYIYSDVDELVDWRDVERHADDAEAKGWKVRREKFLGTDHVAHMRVDPERYWGVVREYLFTEGVVG</sequence>
<dbReference type="Pfam" id="PF05705">
    <property type="entry name" value="DUF829"/>
    <property type="match status" value="1"/>
</dbReference>
<dbReference type="Proteomes" id="UP000234585">
    <property type="component" value="Unassembled WGS sequence"/>
</dbReference>
<dbReference type="InterPro" id="IPR029058">
    <property type="entry name" value="AB_hydrolase_fold"/>
</dbReference>
<evidence type="ECO:0000256" key="1">
    <source>
        <dbReference type="SAM" id="MobiDB-lite"/>
    </source>
</evidence>
<dbReference type="SUPFAM" id="SSF53474">
    <property type="entry name" value="alpha/beta-Hydrolases"/>
    <property type="match status" value="1"/>
</dbReference>
<evidence type="ECO:0000313" key="3">
    <source>
        <dbReference type="Proteomes" id="UP000234585"/>
    </source>
</evidence>
<feature type="compositionally biased region" description="Polar residues" evidence="1">
    <location>
        <begin position="117"/>
        <end position="127"/>
    </location>
</feature>
<keyword evidence="3" id="KW-1185">Reference proteome</keyword>
<protein>
    <submittedName>
        <fullName evidence="2">Putative indole-diterpene biosynthesis protein PaxU</fullName>
    </submittedName>
</protein>